<dbReference type="RefSeq" id="XP_025402246.1">
    <property type="nucleotide sequence ID" value="XM_025542525.1"/>
</dbReference>
<evidence type="ECO:0000313" key="4">
    <source>
        <dbReference type="Proteomes" id="UP000247233"/>
    </source>
</evidence>
<accession>A0A317WRM9</accession>
<sequence length="179" mass="19493">MDDEPELPPPLPDRNLQLQLLLILCLSVYIITAIVLVLKSYCVAYGPFDFTLPSPAPSPSPIPTDQQPGTGTGARSSRSHHSIESRLKTLNRVAPLTPYGRWVRSAAAWNERSELLLNPGAGAGAGGGWCVRYASTPSISKTRSMPCRAVMFFMGGVSRVGSWSIIMRVRFVGGCFWWG</sequence>
<feature type="non-terminal residue" evidence="3">
    <location>
        <position position="179"/>
    </location>
</feature>
<keyword evidence="4" id="KW-1185">Reference proteome</keyword>
<evidence type="ECO:0000256" key="2">
    <source>
        <dbReference type="SAM" id="Phobius"/>
    </source>
</evidence>
<evidence type="ECO:0000256" key="1">
    <source>
        <dbReference type="SAM" id="MobiDB-lite"/>
    </source>
</evidence>
<dbReference type="GeneID" id="37064762"/>
<dbReference type="VEuPathDB" id="FungiDB:BO70DRAFT_359371"/>
<name>A0A317WRM9_9EURO</name>
<dbReference type="OrthoDB" id="8062037at2759"/>
<keyword evidence="2" id="KW-0472">Membrane</keyword>
<evidence type="ECO:0000313" key="3">
    <source>
        <dbReference type="EMBL" id="PWY89059.1"/>
    </source>
</evidence>
<keyword evidence="2" id="KW-1133">Transmembrane helix</keyword>
<reference evidence="3 4" key="1">
    <citation type="submission" date="2016-12" db="EMBL/GenBank/DDBJ databases">
        <title>The genomes of Aspergillus section Nigri reveals drivers in fungal speciation.</title>
        <authorList>
            <consortium name="DOE Joint Genome Institute"/>
            <person name="Vesth T.C."/>
            <person name="Nybo J."/>
            <person name="Theobald S."/>
            <person name="Brandl J."/>
            <person name="Frisvad J.C."/>
            <person name="Nielsen K.F."/>
            <person name="Lyhne E.K."/>
            <person name="Kogle M.E."/>
            <person name="Kuo A."/>
            <person name="Riley R."/>
            <person name="Clum A."/>
            <person name="Nolan M."/>
            <person name="Lipzen A."/>
            <person name="Salamov A."/>
            <person name="Henrissat B."/>
            <person name="Wiebenga A."/>
            <person name="De Vries R.P."/>
            <person name="Grigoriev I.V."/>
            <person name="Mortensen U.H."/>
            <person name="Andersen M.R."/>
            <person name="Baker S.E."/>
        </authorList>
    </citation>
    <scope>NUCLEOTIDE SEQUENCE [LARGE SCALE GENOMIC DNA]</scope>
    <source>
        <strain evidence="3 4">CBS 117.55</strain>
    </source>
</reference>
<feature type="region of interest" description="Disordered" evidence="1">
    <location>
        <begin position="55"/>
        <end position="80"/>
    </location>
</feature>
<dbReference type="STRING" id="1448321.A0A317WRM9"/>
<dbReference type="Proteomes" id="UP000247233">
    <property type="component" value="Unassembled WGS sequence"/>
</dbReference>
<protein>
    <submittedName>
        <fullName evidence="3">Uncharacterized protein</fullName>
    </submittedName>
</protein>
<comment type="caution">
    <text evidence="3">The sequence shown here is derived from an EMBL/GenBank/DDBJ whole genome shotgun (WGS) entry which is preliminary data.</text>
</comment>
<keyword evidence="2" id="KW-0812">Transmembrane</keyword>
<dbReference type="EMBL" id="MSFL01000004">
    <property type="protein sequence ID" value="PWY89059.1"/>
    <property type="molecule type" value="Genomic_DNA"/>
</dbReference>
<dbReference type="AlphaFoldDB" id="A0A317WRM9"/>
<proteinExistence type="predicted"/>
<organism evidence="3 4">
    <name type="scientific">Aspergillus heteromorphus CBS 117.55</name>
    <dbReference type="NCBI Taxonomy" id="1448321"/>
    <lineage>
        <taxon>Eukaryota</taxon>
        <taxon>Fungi</taxon>
        <taxon>Dikarya</taxon>
        <taxon>Ascomycota</taxon>
        <taxon>Pezizomycotina</taxon>
        <taxon>Eurotiomycetes</taxon>
        <taxon>Eurotiomycetidae</taxon>
        <taxon>Eurotiales</taxon>
        <taxon>Aspergillaceae</taxon>
        <taxon>Aspergillus</taxon>
        <taxon>Aspergillus subgen. Circumdati</taxon>
    </lineage>
</organism>
<feature type="transmembrane region" description="Helical" evidence="2">
    <location>
        <begin position="20"/>
        <end position="38"/>
    </location>
</feature>
<gene>
    <name evidence="3" type="ORF">BO70DRAFT_359371</name>
</gene>